<dbReference type="SUPFAM" id="SSF52343">
    <property type="entry name" value="Ferredoxin reductase-like, C-terminal NADP-linked domain"/>
    <property type="match status" value="1"/>
</dbReference>
<dbReference type="InParanoid" id="K1WUW0"/>
<evidence type="ECO:0000259" key="4">
    <source>
        <dbReference type="PROSITE" id="PS51384"/>
    </source>
</evidence>
<reference evidence="5 6" key="1">
    <citation type="journal article" date="2012" name="BMC Genomics">
        <title>Sequencing the genome of Marssonina brunnea reveals fungus-poplar co-evolution.</title>
        <authorList>
            <person name="Zhu S."/>
            <person name="Cao Y.-Z."/>
            <person name="Jiang C."/>
            <person name="Tan B.-Y."/>
            <person name="Wang Z."/>
            <person name="Feng S."/>
            <person name="Zhang L."/>
            <person name="Su X.-H."/>
            <person name="Brejova B."/>
            <person name="Vinar T."/>
            <person name="Xu M."/>
            <person name="Wang M.-X."/>
            <person name="Zhang S.-G."/>
            <person name="Huang M.-R."/>
            <person name="Wu R."/>
            <person name="Zhou Y."/>
        </authorList>
    </citation>
    <scope>NUCLEOTIDE SEQUENCE [LARGE SCALE GENOMIC DNA]</scope>
    <source>
        <strain evidence="5 6">MB_m1</strain>
    </source>
</reference>
<dbReference type="Pfam" id="PF00175">
    <property type="entry name" value="NAD_binding_1"/>
    <property type="match status" value="1"/>
</dbReference>
<dbReference type="InterPro" id="IPR052128">
    <property type="entry name" value="Oxidoreductase_NAD-binding"/>
</dbReference>
<keyword evidence="1" id="KW-0560">Oxidoreductase</keyword>
<dbReference type="InterPro" id="IPR017927">
    <property type="entry name" value="FAD-bd_FR_type"/>
</dbReference>
<keyword evidence="2" id="KW-0520">NAD</keyword>
<keyword evidence="6" id="KW-1185">Reference proteome</keyword>
<dbReference type="Gene3D" id="2.40.30.10">
    <property type="entry name" value="Translation factors"/>
    <property type="match status" value="1"/>
</dbReference>
<dbReference type="PANTHER" id="PTHR46505:SF1">
    <property type="entry name" value="OXIDOREDUCTASE NAD-BINDING DOMAIN-CONTAINING PROTEIN 1"/>
    <property type="match status" value="1"/>
</dbReference>
<dbReference type="InterPro" id="IPR001433">
    <property type="entry name" value="OxRdtase_FAD/NAD-bd"/>
</dbReference>
<dbReference type="AlphaFoldDB" id="K1WUW0"/>
<dbReference type="RefSeq" id="XP_007297346.1">
    <property type="nucleotide sequence ID" value="XM_007297284.1"/>
</dbReference>
<dbReference type="CDD" id="cd00322">
    <property type="entry name" value="FNR_like"/>
    <property type="match status" value="1"/>
</dbReference>
<dbReference type="KEGG" id="mbe:MBM_09457"/>
<proteinExistence type="predicted"/>
<protein>
    <recommendedName>
        <fullName evidence="3">Oxidoreductase NAD-binding domain-containing protein 1</fullName>
    </recommendedName>
</protein>
<dbReference type="Gene3D" id="3.40.50.80">
    <property type="entry name" value="Nucleotide-binding domain of ferredoxin-NADP reductase (FNR) module"/>
    <property type="match status" value="1"/>
</dbReference>
<dbReference type="GO" id="GO:0016491">
    <property type="term" value="F:oxidoreductase activity"/>
    <property type="evidence" value="ECO:0007669"/>
    <property type="project" value="UniProtKB-KW"/>
</dbReference>
<gene>
    <name evidence="5" type="ORF">MBM_09457</name>
</gene>
<dbReference type="eggNOG" id="KOG0534">
    <property type="taxonomic scope" value="Eukaryota"/>
</dbReference>
<evidence type="ECO:0000313" key="5">
    <source>
        <dbReference type="EMBL" id="EKD12423.1"/>
    </source>
</evidence>
<dbReference type="GO" id="GO:0005739">
    <property type="term" value="C:mitochondrion"/>
    <property type="evidence" value="ECO:0007669"/>
    <property type="project" value="TreeGrafter"/>
</dbReference>
<organism evidence="5 6">
    <name type="scientific">Marssonina brunnea f. sp. multigermtubi (strain MB_m1)</name>
    <name type="common">Marssonina leaf spot fungus</name>
    <dbReference type="NCBI Taxonomy" id="1072389"/>
    <lineage>
        <taxon>Eukaryota</taxon>
        <taxon>Fungi</taxon>
        <taxon>Dikarya</taxon>
        <taxon>Ascomycota</taxon>
        <taxon>Pezizomycotina</taxon>
        <taxon>Leotiomycetes</taxon>
        <taxon>Helotiales</taxon>
        <taxon>Drepanopezizaceae</taxon>
        <taxon>Drepanopeziza</taxon>
    </lineage>
</organism>
<dbReference type="InterPro" id="IPR039261">
    <property type="entry name" value="FNR_nucleotide-bd"/>
</dbReference>
<dbReference type="SUPFAM" id="SSF63380">
    <property type="entry name" value="Riboflavin synthase domain-like"/>
    <property type="match status" value="1"/>
</dbReference>
<dbReference type="STRING" id="1072389.K1WUW0"/>
<evidence type="ECO:0000256" key="1">
    <source>
        <dbReference type="ARBA" id="ARBA00023002"/>
    </source>
</evidence>
<dbReference type="HOGENOM" id="CLU_003827_7_1_1"/>
<accession>K1WUW0</accession>
<dbReference type="InterPro" id="IPR017938">
    <property type="entry name" value="Riboflavin_synthase-like_b-brl"/>
</dbReference>
<dbReference type="EMBL" id="JH921458">
    <property type="protein sequence ID" value="EKD12423.1"/>
    <property type="molecule type" value="Genomic_DNA"/>
</dbReference>
<dbReference type="PANTHER" id="PTHR46505">
    <property type="entry name" value="OXIDOREDUCTASE NAD-BINDING DOMAIN-CONTAINING PROTEIN 1"/>
    <property type="match status" value="1"/>
</dbReference>
<dbReference type="PROSITE" id="PS51384">
    <property type="entry name" value="FAD_FR"/>
    <property type="match status" value="1"/>
</dbReference>
<feature type="domain" description="FAD-binding FR-type" evidence="4">
    <location>
        <begin position="44"/>
        <end position="152"/>
    </location>
</feature>
<name>K1WUW0_MARBU</name>
<dbReference type="GeneID" id="18765392"/>
<evidence type="ECO:0000313" key="6">
    <source>
        <dbReference type="Proteomes" id="UP000006753"/>
    </source>
</evidence>
<evidence type="ECO:0000256" key="2">
    <source>
        <dbReference type="ARBA" id="ARBA00023027"/>
    </source>
</evidence>
<dbReference type="OrthoDB" id="436496at2759"/>
<evidence type="ECO:0000256" key="3">
    <source>
        <dbReference type="ARBA" id="ARBA00040516"/>
    </source>
</evidence>
<dbReference type="Proteomes" id="UP000006753">
    <property type="component" value="Unassembled WGS sequence"/>
</dbReference>
<sequence length="325" mass="35359">MFMSRKPPTRSNLRLVYGTLVRRMATVKAAIPHIERTAAEPRHNRLHRIVLSQITQVNSTIRLLRLSPVDKEPIRFQPGQWVDLHIPTIYSPGGFTLTCTPSTPHLELAVQKPQASAHDKPAFPASWLWQPACRIINSELAVRVGGGFVWPPANVPEAGIRRVVFVAGGVGINPLISMLGSIAEAEEHSRGGAGGRGFDVRFLYSVRALQGAGGASEEILFLDRLRRLLARLGGEGELRLFVTGAGAGEAAAAAAAAAEEAQGFTVEQRRIRKSDLEDALGSSASERAGTVCYVCGVPRMTDEFVHLATRVEGMDESRVLSEKWW</sequence>
<dbReference type="OMA" id="WIDFFIP"/>